<dbReference type="PANTHER" id="PTHR48208:SF2">
    <property type="entry name" value="CENTROMERE PROTEIN I"/>
    <property type="match status" value="1"/>
</dbReference>
<dbReference type="RefSeq" id="XP_014670475.1">
    <property type="nucleotide sequence ID" value="XM_014814989.1"/>
</dbReference>
<evidence type="ECO:0000313" key="8">
    <source>
        <dbReference type="RefSeq" id="XP_014670473.1"/>
    </source>
</evidence>
<evidence type="ECO:0000256" key="4">
    <source>
        <dbReference type="ARBA" id="ARBA00022454"/>
    </source>
</evidence>
<accession>A0ABM1EE55</accession>
<keyword evidence="4" id="KW-0158">Chromosome</keyword>
<keyword evidence="5" id="KW-0539">Nucleus</keyword>
<dbReference type="RefSeq" id="XP_014670476.1">
    <property type="nucleotide sequence ID" value="XM_014814990.1"/>
</dbReference>
<evidence type="ECO:0000256" key="3">
    <source>
        <dbReference type="ARBA" id="ARBA00005470"/>
    </source>
</evidence>
<evidence type="ECO:0000313" key="9">
    <source>
        <dbReference type="RefSeq" id="XP_014670474.1"/>
    </source>
</evidence>
<gene>
    <name evidence="8 9 10 11" type="primary">LOC106811404</name>
</gene>
<evidence type="ECO:0000313" key="7">
    <source>
        <dbReference type="Proteomes" id="UP000695022"/>
    </source>
</evidence>
<name>A0ABM1EE55_PRICU</name>
<reference evidence="8 9" key="1">
    <citation type="submission" date="2025-05" db="UniProtKB">
        <authorList>
            <consortium name="RefSeq"/>
        </authorList>
    </citation>
    <scope>IDENTIFICATION</scope>
</reference>
<protein>
    <submittedName>
        <fullName evidence="8 9">Centromere protein I-like isoform X1</fullName>
    </submittedName>
</protein>
<keyword evidence="6" id="KW-0137">Centromere</keyword>
<dbReference type="Proteomes" id="UP000695022">
    <property type="component" value="Unplaced"/>
</dbReference>
<comment type="similarity">
    <text evidence="3">Belongs to the CENP-I/CTF3 family.</text>
</comment>
<dbReference type="Pfam" id="PF07778">
    <property type="entry name" value="CENP-I"/>
    <property type="match status" value="1"/>
</dbReference>
<sequence length="693" mass="78853">MGDLYVEDAVEYFTNPHSRTATRGNVPLSNALAAINKEASANGLSPDSITILLDVAASSRFSDTVSQKLVKCLIPRHTVSEDAVVRAISWLCTNIPSSNLQALIVRWILLVYDLIDSKDRLHALYGLIFHFIEDDTMCPYICHLLHLLTRREDVRLFRIRRLLNLQSRVGVQTYISGLLSIYRLYYPNIVSLVMSGRRKIFFKNTDTAWAQVIRKVQARANAVQRPITVQVPSLAVRGTKPRHKRAKLQLVPSLQSAVDQTDVTVPTDSIQTSISITAGMKLEQIHTFEDLLTNVDRLELPMQVAALLRHPHLQHLLLCSSDRLLTTRLSYWLHHTLQEELILGNGENDAVRELLDMVVTFTDFIQEGVPVLDDIIIRYLMVWNGRDYRSHVLQLITRMGMMPFSDLRECILEPLRQIYCSSSVYVKCQVLYCLLQLLTNYSALEWVTPDPNSNTLPLPNTTSVFSPKADTQALALTTIQELIAYIDKLCVLGLTQERDHAFLMHYTLSYMELASTLGQRFGVPLQQVVSAFLIYRCVFALHAMAVSRVCGVICDYCEQYRMMAKKAGDAGKQEGWDFIVNTLNGYTLDICDTLWRSKAFSFHLNPKRSTMIYHLTSADAVARTRVANFHTAFSLLQHPALMGFTQSFLKQQPDEDRSLGHAHKHRGKLLTHLQERHLQGVDRFIHTFIRSKD</sequence>
<dbReference type="SUPFAM" id="SSF48371">
    <property type="entry name" value="ARM repeat"/>
    <property type="match status" value="1"/>
</dbReference>
<dbReference type="GeneID" id="106811404"/>
<dbReference type="RefSeq" id="XP_014670473.1">
    <property type="nucleotide sequence ID" value="XM_014814987.1"/>
</dbReference>
<keyword evidence="7" id="KW-1185">Reference proteome</keyword>
<comment type="subcellular location">
    <subcellularLocation>
        <location evidence="2">Chromosome</location>
        <location evidence="2">Centromere</location>
    </subcellularLocation>
    <subcellularLocation>
        <location evidence="1">Nucleus</location>
    </subcellularLocation>
</comment>
<dbReference type="PANTHER" id="PTHR48208">
    <property type="entry name" value="CENTROMERE PROTEIN I"/>
    <property type="match status" value="1"/>
</dbReference>
<dbReference type="RefSeq" id="XP_014670474.1">
    <property type="nucleotide sequence ID" value="XM_014814988.1"/>
</dbReference>
<evidence type="ECO:0000313" key="11">
    <source>
        <dbReference type="RefSeq" id="XP_014670476.1"/>
    </source>
</evidence>
<evidence type="ECO:0000256" key="6">
    <source>
        <dbReference type="ARBA" id="ARBA00023328"/>
    </source>
</evidence>
<evidence type="ECO:0000256" key="5">
    <source>
        <dbReference type="ARBA" id="ARBA00023242"/>
    </source>
</evidence>
<evidence type="ECO:0000313" key="10">
    <source>
        <dbReference type="RefSeq" id="XP_014670475.1"/>
    </source>
</evidence>
<evidence type="ECO:0000256" key="2">
    <source>
        <dbReference type="ARBA" id="ARBA00004584"/>
    </source>
</evidence>
<organism evidence="7 11">
    <name type="scientific">Priapulus caudatus</name>
    <name type="common">Priapulid worm</name>
    <dbReference type="NCBI Taxonomy" id="37621"/>
    <lineage>
        <taxon>Eukaryota</taxon>
        <taxon>Metazoa</taxon>
        <taxon>Ecdysozoa</taxon>
        <taxon>Scalidophora</taxon>
        <taxon>Priapulida</taxon>
        <taxon>Priapulimorpha</taxon>
        <taxon>Priapulimorphida</taxon>
        <taxon>Priapulidae</taxon>
        <taxon>Priapulus</taxon>
    </lineage>
</organism>
<dbReference type="InterPro" id="IPR012485">
    <property type="entry name" value="CENP-I"/>
</dbReference>
<dbReference type="InterPro" id="IPR016024">
    <property type="entry name" value="ARM-type_fold"/>
</dbReference>
<proteinExistence type="inferred from homology"/>
<dbReference type="CDD" id="cd22647">
    <property type="entry name" value="CTF3_NTD_HEAT"/>
    <property type="match status" value="1"/>
</dbReference>
<evidence type="ECO:0000256" key="1">
    <source>
        <dbReference type="ARBA" id="ARBA00004123"/>
    </source>
</evidence>